<dbReference type="Gene3D" id="3.30.60.30">
    <property type="match status" value="9"/>
</dbReference>
<feature type="domain" description="Laminin G" evidence="11">
    <location>
        <begin position="1955"/>
        <end position="2134"/>
    </location>
</feature>
<dbReference type="Pfam" id="PF00053">
    <property type="entry name" value="EGF_laminin"/>
    <property type="match status" value="2"/>
</dbReference>
<dbReference type="PROSITE" id="PS01248">
    <property type="entry name" value="EGF_LAM_1"/>
    <property type="match status" value="1"/>
</dbReference>
<dbReference type="PROSITE" id="PS01186">
    <property type="entry name" value="EGF_2"/>
    <property type="match status" value="1"/>
</dbReference>
<evidence type="ECO:0000259" key="14">
    <source>
        <dbReference type="PROSITE" id="PS51465"/>
    </source>
</evidence>
<protein>
    <recommendedName>
        <fullName evidence="17">Agrin</fullName>
    </recommendedName>
</protein>
<dbReference type="SMART" id="SM00180">
    <property type="entry name" value="EGF_Lam"/>
    <property type="match status" value="2"/>
</dbReference>
<dbReference type="GO" id="GO:0048513">
    <property type="term" value="P:animal organ development"/>
    <property type="evidence" value="ECO:0007669"/>
    <property type="project" value="UniProtKB-ARBA"/>
</dbReference>
<feature type="region of interest" description="Disordered" evidence="9">
    <location>
        <begin position="370"/>
        <end position="403"/>
    </location>
</feature>
<dbReference type="GeneID" id="100678116"/>
<dbReference type="GO" id="GO:0005576">
    <property type="term" value="C:extracellular region"/>
    <property type="evidence" value="ECO:0007669"/>
    <property type="project" value="TreeGrafter"/>
</dbReference>
<feature type="domain" description="Kazal-like" evidence="14">
    <location>
        <begin position="925"/>
        <end position="976"/>
    </location>
</feature>
<dbReference type="Gene3D" id="2.10.25.10">
    <property type="entry name" value="Laminin"/>
    <property type="match status" value="5"/>
</dbReference>
<evidence type="ECO:0000256" key="3">
    <source>
        <dbReference type="ARBA" id="ARBA00022782"/>
    </source>
</evidence>
<keyword evidence="16" id="KW-1185">Reference proteome</keyword>
<feature type="disulfide bond" evidence="7">
    <location>
        <begin position="2158"/>
        <end position="2167"/>
    </location>
</feature>
<dbReference type="CDD" id="cd00054">
    <property type="entry name" value="EGF_CA"/>
    <property type="match status" value="3"/>
</dbReference>
<organism evidence="15 16">
    <name type="scientific">Nasonia vitripennis</name>
    <name type="common">Parasitic wasp</name>
    <dbReference type="NCBI Taxonomy" id="7425"/>
    <lineage>
        <taxon>Eukaryota</taxon>
        <taxon>Metazoa</taxon>
        <taxon>Ecdysozoa</taxon>
        <taxon>Arthropoda</taxon>
        <taxon>Hexapoda</taxon>
        <taxon>Insecta</taxon>
        <taxon>Pterygota</taxon>
        <taxon>Neoptera</taxon>
        <taxon>Endopterygota</taxon>
        <taxon>Hymenoptera</taxon>
        <taxon>Apocrita</taxon>
        <taxon>Proctotrupomorpha</taxon>
        <taxon>Chalcidoidea</taxon>
        <taxon>Pteromalidae</taxon>
        <taxon>Pteromalinae</taxon>
        <taxon>Nasonia</taxon>
    </lineage>
</organism>
<evidence type="ECO:0000256" key="5">
    <source>
        <dbReference type="ARBA" id="ARBA00023180"/>
    </source>
</evidence>
<feature type="disulfide bond" evidence="8">
    <location>
        <begin position="1234"/>
        <end position="1246"/>
    </location>
</feature>
<dbReference type="RefSeq" id="XP_031777262.1">
    <property type="nucleotide sequence ID" value="XM_031921402.2"/>
</dbReference>
<dbReference type="OrthoDB" id="88467at2759"/>
<dbReference type="InterPro" id="IPR002049">
    <property type="entry name" value="LE_dom"/>
</dbReference>
<dbReference type="InterPro" id="IPR013320">
    <property type="entry name" value="ConA-like_dom_sf"/>
</dbReference>
<dbReference type="InterPro" id="IPR002350">
    <property type="entry name" value="Kazal_dom"/>
</dbReference>
<feature type="domain" description="Kazal-like" evidence="14">
    <location>
        <begin position="707"/>
        <end position="756"/>
    </location>
</feature>
<feature type="domain" description="Kazal-like" evidence="14">
    <location>
        <begin position="1363"/>
        <end position="1419"/>
    </location>
</feature>
<dbReference type="InterPro" id="IPR036058">
    <property type="entry name" value="Kazal_dom_sf"/>
</dbReference>
<dbReference type="InParanoid" id="A0A7M7PZS4"/>
<dbReference type="Pfam" id="PF00054">
    <property type="entry name" value="Laminin_G_1"/>
    <property type="match status" value="2"/>
</dbReference>
<accession>A0A7M7PZS4</accession>
<evidence type="ECO:0000256" key="8">
    <source>
        <dbReference type="PROSITE-ProRule" id="PRU00460"/>
    </source>
</evidence>
<feature type="disulfide bond" evidence="7">
    <location>
        <begin position="1581"/>
        <end position="1590"/>
    </location>
</feature>
<keyword evidence="1" id="KW-0732">Signal</keyword>
<dbReference type="SUPFAM" id="SSF100895">
    <property type="entry name" value="Kazal-type serine protease inhibitors"/>
    <property type="match status" value="9"/>
</dbReference>
<feature type="transmembrane region" description="Helical" evidence="10">
    <location>
        <begin position="474"/>
        <end position="496"/>
    </location>
</feature>
<feature type="domain" description="EGF-like" evidence="12">
    <location>
        <begin position="1909"/>
        <end position="1946"/>
    </location>
</feature>
<dbReference type="InterPro" id="IPR006149">
    <property type="entry name" value="EB_dom"/>
</dbReference>
<dbReference type="GO" id="GO:0005509">
    <property type="term" value="F:calcium ion binding"/>
    <property type="evidence" value="ECO:0007669"/>
    <property type="project" value="InterPro"/>
</dbReference>
<sequence>MRRTNSTGLRLDLTENTPDSLANSASRLPNLVVEHAEQLHHPHELYNHHNHHQQQQQQQVIGENLNSKLPNVVEGSMDYGSERRSSRYLADYDAAAAAGVKSIYHQDVVAPSSSLNYVVAESGYLDRGYHPIRTGTYERCKTATFERDNLERYDNRIYPEDGSLRYDRARNERTYQESDLDAPYEPAKTVRSYAPETVQDGNRRYSRDLTDYEYARYAEETLKLESKKPGGSKVTYEVSTTKGYESGVKTNNRDQAYELATQQDLAGRAYVDPSKYHSVGKMYGTLPRFESSGSKYESEYERGAASNLSSAGVGTGYETTTRRAKVYEGIKYELTTSKSYERAKYDTTGSGSSRYNDGTSKSYEQTLKIGESSAELDGGYNSRKNPETEETTGTTGSGTQEKLNGYRKNNFEAYGVYSDPEDDHGFIAEKKTPQYNYKGVVVNASGESSVVEQKRAKEAGQTEMSGSPWCRPTILLLLLVLLVVIFVLVAGILLYFNYMSYKPRHPVIEGKDLNYASNNAEPCEITFCGWGMSCVISESGKAMCQCPSGCPESYSPVCGDDGVTYDNDCQLRRASCQKRKDTRVKHQGACGMYLYSLIYTTITQKADPCEKLECSLGSHCVRSRDGTEAKCECMESCPSLGDHEGAGPVCGSDGVDYPSLCELNRVACTRAVNITVAFHGKCDPCAGVQCTEPEVCQLEASRQPVCRCSEQCAPEISPVCGSDGKTYSNECELLQEACRSRLHDKLRMISSGACNSGTNPCEGAKCGPQEQCAIDRYGIAKCECGPECEPVMRPVCARGGTTYPSLCELKRQACSTRSNIGLAYVGTCGSKGPCSEKICQWGAVCSENSNDEATCECPKCSGEFKPVCGDDGISYGNECKLRLEACQHRREIRILYHEQCNGCENMKCEHYARCESDASGEAKCVCPDNCEEMESGSSNEVCGSDGMTYENECELKKASCADQTLIVVNYKGACELCSTIKCENGARCEAGNCVCPETCPEPTGDYVCGSDTKTYASECELQKAACQREPNQPGLHVIFYGECGAGFPVAALTTMSTPSITRLVTSSEVTSSPELEACRDIHCDFNATCELGPDKFPRCSCKFDCASIAPENMKPVCGSDMRTYASKCHMLMQACQRQQELRLRPLEICQGMEAKPCNGEQPLVDSEGNEYDCGSGPNRRDCPSHTYCHQTPRFARCCKKGMQSSRCEDSYHGCCPDGKTAALGPDEAGCPNQCGCNRLGSLSDTCDPETGQCECRPGVGGIKCDRCMPGYWGLSKVGKGVKGCIPCGCSLFGSTREDCEQMTGFCVCRPKIQGQKCTICADHNKILTPRGCQLADAVLPIPASCNELECYAGAHCSESSIGGIGGPQCICPPGCPEDTPAISVCGSDGQTYDNECELRLYACRYQTDVVTQAFGHCRDNSITNTDSPVKRFTAVHYTQPAAAISPLSKSTRHLMVPEPDARLYYTNRAHQETIPVDKKNLKHGSAAAYRPTPATIRVVTPLLGDFCNDDKDCSILNSVCINGRCICSDGFAETSDRQDCSSLANYAPVTPTEEFHACLSSPCHASSTCIDLPGATYTCRCRENYTGFHCDEEINRRDYEVASFDSKSYVRMNRLNAYHKFSIEVEFKTYAENGILLYDQQKQDGTGDFVSLAIVDGFVQFRYNLGNGAVILTSPERVSMKEFHKVVAQRYHKDGILKFNDGEEVVGQSEGMLKSLDLNQDTFIGNIPTNYSKVFDNIGTSHGFLGCIRKLRINRVPIDLHLGYDKDIIETYRVKECRENGCANLPCQNGATCQPIFEEDLNCEGRDCLVGPRAKRRSLRKRKERRTSSDLNIVKCKGSHCGGLDRPVSRDRKNNGPDNPKKMCLGPVCDYEYDLDEEESYEHQGYEAFDQEYQCICPPQYTGKNCEDSLDPCMSEPCHHSATCDILPEGGYLCKCPPGRTGIHCENLDAELTEFLIPELTGDGFLELTCLEGVARTFSIELWFLTRAKDGLLLYNGQLNTGRGDFISLNLVQGRLEFRFNLGSGIANITSPDIVSLDTWHSVRISRLEREGLLRLDNGTVARGFSGSPLVELNLEMPLYIGGVRHWREVHRLAGATTGLYGAVQRLMVNEKTYQNLAVNVTQHNTKIYDGLPCPSDSNPCRNGGVCFPLLNSFFCKCRDGYDGINCEFFMGGYDSSGGEVAEQAVRFNGDNYLQFKHRFGRSPNATNTTLGDYVDESYTDYDTEDDVDDDYENYDYSERREQQSNKFELRLRTTHPEGVIAWVGRGKLEHLMLSLHDGFVVLTYRGKGDEFTISSKERVDDGFFHHIKAIRRRRQTTLQVDEQQPIKRFVESGPLTTNGKLFVGGRPGHRGLKACVRDFVVDKRRLRLTRRKIELCHENDV</sequence>
<feature type="domain" description="Laminin EGF-like" evidence="13">
    <location>
        <begin position="1234"/>
        <end position="1286"/>
    </location>
</feature>
<dbReference type="FunFam" id="2.10.25.10:FF:000067">
    <property type="entry name" value="Laminin subunit gamma 1"/>
    <property type="match status" value="1"/>
</dbReference>
<dbReference type="GO" id="GO:0048731">
    <property type="term" value="P:system development"/>
    <property type="evidence" value="ECO:0007669"/>
    <property type="project" value="UniProtKB-ARBA"/>
</dbReference>
<feature type="domain" description="Kazal-like" evidence="14">
    <location>
        <begin position="840"/>
        <end position="902"/>
    </location>
</feature>
<evidence type="ECO:0000259" key="12">
    <source>
        <dbReference type="PROSITE" id="PS50026"/>
    </source>
</evidence>
<dbReference type="SMART" id="SM00274">
    <property type="entry name" value="FOLN"/>
    <property type="match status" value="9"/>
</dbReference>
<feature type="domain" description="Laminin G" evidence="11">
    <location>
        <begin position="1599"/>
        <end position="1782"/>
    </location>
</feature>
<dbReference type="Gene3D" id="2.60.120.200">
    <property type="match status" value="3"/>
</dbReference>
<evidence type="ECO:0000256" key="1">
    <source>
        <dbReference type="ARBA" id="ARBA00022729"/>
    </source>
</evidence>
<feature type="domain" description="EGF-like" evidence="12">
    <location>
        <begin position="1554"/>
        <end position="1591"/>
    </location>
</feature>
<dbReference type="SUPFAM" id="SSF57196">
    <property type="entry name" value="EGF/Laminin"/>
    <property type="match status" value="2"/>
</dbReference>
<dbReference type="GO" id="GO:0030154">
    <property type="term" value="P:cell differentiation"/>
    <property type="evidence" value="ECO:0007669"/>
    <property type="project" value="UniProtKB-KW"/>
</dbReference>
<feature type="disulfide bond" evidence="7">
    <location>
        <begin position="1936"/>
        <end position="1945"/>
    </location>
</feature>
<feature type="domain" description="Kazal-like" evidence="14">
    <location>
        <begin position="1093"/>
        <end position="1151"/>
    </location>
</feature>
<proteinExistence type="predicted"/>
<dbReference type="InterPro" id="IPR001881">
    <property type="entry name" value="EGF-like_Ca-bd_dom"/>
</dbReference>
<dbReference type="KEGG" id="nvi:100678116"/>
<feature type="domain" description="Kazal-like" evidence="14">
    <location>
        <begin position="538"/>
        <end position="592"/>
    </location>
</feature>
<dbReference type="InterPro" id="IPR000742">
    <property type="entry name" value="EGF"/>
</dbReference>
<comment type="caution">
    <text evidence="7">Lacks conserved residue(s) required for the propagation of feature annotation.</text>
</comment>
<keyword evidence="5" id="KW-0325">Glycoprotein</keyword>
<evidence type="ECO:0000259" key="13">
    <source>
        <dbReference type="PROSITE" id="PS50027"/>
    </source>
</evidence>
<dbReference type="Proteomes" id="UP000002358">
    <property type="component" value="Chromosome 1"/>
</dbReference>
<dbReference type="PROSITE" id="PS50025">
    <property type="entry name" value="LAM_G_DOMAIN"/>
    <property type="match status" value="3"/>
</dbReference>
<evidence type="ECO:0000256" key="2">
    <source>
        <dbReference type="ARBA" id="ARBA00022737"/>
    </source>
</evidence>
<dbReference type="GO" id="GO:0009653">
    <property type="term" value="P:anatomical structure morphogenesis"/>
    <property type="evidence" value="ECO:0007669"/>
    <property type="project" value="UniProtKB-ARBA"/>
</dbReference>
<dbReference type="Pfam" id="PF01683">
    <property type="entry name" value="EB"/>
    <property type="match status" value="1"/>
</dbReference>
<evidence type="ECO:0008006" key="17">
    <source>
        <dbReference type="Google" id="ProtNLM"/>
    </source>
</evidence>
<keyword evidence="4 7" id="KW-1015">Disulfide bond</keyword>
<feature type="disulfide bond" evidence="8">
    <location>
        <begin position="1255"/>
        <end position="1264"/>
    </location>
</feature>
<dbReference type="SUPFAM" id="SSF49899">
    <property type="entry name" value="Concanavalin A-like lectins/glucanases"/>
    <property type="match status" value="3"/>
</dbReference>
<dbReference type="PROSITE" id="PS50027">
    <property type="entry name" value="EGF_LAM_2"/>
    <property type="match status" value="1"/>
</dbReference>
<feature type="domain" description="Laminin G" evidence="11">
    <location>
        <begin position="2219"/>
        <end position="2377"/>
    </location>
</feature>
<evidence type="ECO:0000256" key="9">
    <source>
        <dbReference type="SAM" id="MobiDB-lite"/>
    </source>
</evidence>
<dbReference type="FunFam" id="3.30.60.30:FF:000024">
    <property type="entry name" value="Transmembrane agrin"/>
    <property type="match status" value="4"/>
</dbReference>
<evidence type="ECO:0000256" key="7">
    <source>
        <dbReference type="PROSITE-ProRule" id="PRU00076"/>
    </source>
</evidence>
<dbReference type="SMART" id="SM00280">
    <property type="entry name" value="KAZAL"/>
    <property type="match status" value="9"/>
</dbReference>
<name>A0A7M7PZS4_NASVI</name>
<keyword evidence="10" id="KW-1133">Transmembrane helix</keyword>
<keyword evidence="7" id="KW-0245">EGF-like domain</keyword>
<dbReference type="CDD" id="cd00055">
    <property type="entry name" value="EGF_Lam"/>
    <property type="match status" value="2"/>
</dbReference>
<feature type="region of interest" description="Disordered" evidence="9">
    <location>
        <begin position="1"/>
        <end position="22"/>
    </location>
</feature>
<dbReference type="PROSITE" id="PS00022">
    <property type="entry name" value="EGF_1"/>
    <property type="match status" value="4"/>
</dbReference>
<dbReference type="Pfam" id="PF00008">
    <property type="entry name" value="EGF"/>
    <property type="match status" value="2"/>
</dbReference>
<feature type="domain" description="Kazal-like" evidence="14">
    <location>
        <begin position="783"/>
        <end position="830"/>
    </location>
</feature>
<dbReference type="InterPro" id="IPR001791">
    <property type="entry name" value="Laminin_G"/>
</dbReference>
<feature type="domain" description="Kazal-like" evidence="14">
    <location>
        <begin position="994"/>
        <end position="1045"/>
    </location>
</feature>
<dbReference type="CDD" id="cd00110">
    <property type="entry name" value="LamG"/>
    <property type="match status" value="3"/>
</dbReference>
<evidence type="ECO:0000256" key="6">
    <source>
        <dbReference type="ARBA" id="ARBA00023292"/>
    </source>
</evidence>
<feature type="domain" description="Kazal-like" evidence="14">
    <location>
        <begin position="625"/>
        <end position="684"/>
    </location>
</feature>
<dbReference type="SMART" id="SM00181">
    <property type="entry name" value="EGF"/>
    <property type="match status" value="10"/>
</dbReference>
<evidence type="ECO:0000313" key="15">
    <source>
        <dbReference type="EnsemblMetazoa" id="XP_031777262"/>
    </source>
</evidence>
<evidence type="ECO:0000313" key="16">
    <source>
        <dbReference type="Proteomes" id="UP000002358"/>
    </source>
</evidence>
<dbReference type="CDD" id="cd00104">
    <property type="entry name" value="KAZAL_FS"/>
    <property type="match status" value="8"/>
</dbReference>
<keyword evidence="6 8" id="KW-0424">Laminin EGF-like domain</keyword>
<dbReference type="SMR" id="A0A7M7PZS4"/>
<dbReference type="EnsemblMetazoa" id="XM_031921402">
    <property type="protein sequence ID" value="XP_031777262"/>
    <property type="gene ID" value="LOC100678116"/>
</dbReference>
<evidence type="ECO:0000256" key="10">
    <source>
        <dbReference type="SAM" id="Phobius"/>
    </source>
</evidence>
<feature type="disulfide bond" evidence="8">
    <location>
        <begin position="1236"/>
        <end position="1253"/>
    </location>
</feature>
<dbReference type="PRINTS" id="PR00011">
    <property type="entry name" value="EGFLAMININ"/>
</dbReference>
<evidence type="ECO:0000256" key="4">
    <source>
        <dbReference type="ARBA" id="ARBA00023157"/>
    </source>
</evidence>
<dbReference type="PROSITE" id="PS50026">
    <property type="entry name" value="EGF_3"/>
    <property type="match status" value="3"/>
</dbReference>
<keyword evidence="10" id="KW-0472">Membrane</keyword>
<dbReference type="Pfam" id="PF02210">
    <property type="entry name" value="Laminin_G_2"/>
    <property type="match status" value="1"/>
</dbReference>
<dbReference type="SMART" id="SM00179">
    <property type="entry name" value="EGF_CA"/>
    <property type="match status" value="3"/>
</dbReference>
<keyword evidence="10" id="KW-0812">Transmembrane</keyword>
<evidence type="ECO:0000259" key="11">
    <source>
        <dbReference type="PROSITE" id="PS50025"/>
    </source>
</evidence>
<reference evidence="15" key="1">
    <citation type="submission" date="2021-01" db="UniProtKB">
        <authorList>
            <consortium name="EnsemblMetazoa"/>
        </authorList>
    </citation>
    <scope>IDENTIFICATION</scope>
</reference>
<dbReference type="SMART" id="SM00282">
    <property type="entry name" value="LamG"/>
    <property type="match status" value="3"/>
</dbReference>
<keyword evidence="2" id="KW-0677">Repeat</keyword>
<dbReference type="InterPro" id="IPR050653">
    <property type="entry name" value="Prot_Inhib_GrowthFact_Antg"/>
</dbReference>
<dbReference type="InterPro" id="IPR003645">
    <property type="entry name" value="Fol_N"/>
</dbReference>
<feature type="domain" description="EGF-like" evidence="12">
    <location>
        <begin position="2130"/>
        <end position="2168"/>
    </location>
</feature>
<dbReference type="PROSITE" id="PS51465">
    <property type="entry name" value="KAZAL_2"/>
    <property type="match status" value="9"/>
</dbReference>
<keyword evidence="3" id="KW-0221">Differentiation</keyword>
<dbReference type="Pfam" id="PF07648">
    <property type="entry name" value="Kazal_2"/>
    <property type="match status" value="9"/>
</dbReference>
<dbReference type="PANTHER" id="PTHR10913">
    <property type="entry name" value="FOLLISTATIN-RELATED"/>
    <property type="match status" value="1"/>
</dbReference>
<dbReference type="PANTHER" id="PTHR10913:SF78">
    <property type="entry name" value="AGRIN"/>
    <property type="match status" value="1"/>
</dbReference>